<dbReference type="Pfam" id="PF20181">
    <property type="entry name" value="DUF6544"/>
    <property type="match status" value="1"/>
</dbReference>
<proteinExistence type="predicted"/>
<dbReference type="EMBL" id="VSSQ01017665">
    <property type="protein sequence ID" value="MPM60172.1"/>
    <property type="molecule type" value="Genomic_DNA"/>
</dbReference>
<organism evidence="1">
    <name type="scientific">bioreactor metagenome</name>
    <dbReference type="NCBI Taxonomy" id="1076179"/>
    <lineage>
        <taxon>unclassified sequences</taxon>
        <taxon>metagenomes</taxon>
        <taxon>ecological metagenomes</taxon>
    </lineage>
</organism>
<comment type="caution">
    <text evidence="1">The sequence shown here is derived from an EMBL/GenBank/DDBJ whole genome shotgun (WGS) entry which is preliminary data.</text>
</comment>
<accession>A0A645B410</accession>
<reference evidence="1" key="1">
    <citation type="submission" date="2019-08" db="EMBL/GenBank/DDBJ databases">
        <authorList>
            <person name="Kucharzyk K."/>
            <person name="Murdoch R.W."/>
            <person name="Higgins S."/>
            <person name="Loffler F."/>
        </authorList>
    </citation>
    <scope>NUCLEOTIDE SEQUENCE</scope>
</reference>
<dbReference type="AlphaFoldDB" id="A0A645B410"/>
<name>A0A645B410_9ZZZZ</name>
<protein>
    <submittedName>
        <fullName evidence="1">Uncharacterized protein</fullName>
    </submittedName>
</protein>
<dbReference type="InterPro" id="IPR046674">
    <property type="entry name" value="DUF6544"/>
</dbReference>
<evidence type="ECO:0000313" key="1">
    <source>
        <dbReference type="EMBL" id="MPM60172.1"/>
    </source>
</evidence>
<gene>
    <name evidence="1" type="ORF">SDC9_107020</name>
</gene>
<sequence length="183" mass="21070">MTIDYNQYNSIKNPYRVAYIDSSLFGIPFEGIEYIYKNETPRMKGVVGKFFKIFDVTGPQMNQSALSTYLAECLIVPNAALQEFIKWEEIDALSCKATISYNGTTAAGIFRFNQNGEMISFTTDDRWVDSGNGTYEKRNWSAICSDYKENNGLIQPTRFKAVWHYDDGDFIYFDSDNMTIEFN</sequence>